<dbReference type="EMBL" id="JACTNZ010000007">
    <property type="protein sequence ID" value="KAG5540723.1"/>
    <property type="molecule type" value="Genomic_DNA"/>
</dbReference>
<dbReference type="AlphaFoldDB" id="A0AAV6JKV0"/>
<dbReference type="Proteomes" id="UP000823749">
    <property type="component" value="Chromosome 7"/>
</dbReference>
<comment type="caution">
    <text evidence="1">The sequence shown here is derived from an EMBL/GenBank/DDBJ whole genome shotgun (WGS) entry which is preliminary data.</text>
</comment>
<gene>
    <name evidence="1" type="ORF">RHGRI_020830</name>
</gene>
<reference evidence="1" key="1">
    <citation type="submission" date="2020-08" db="EMBL/GenBank/DDBJ databases">
        <title>Plant Genome Project.</title>
        <authorList>
            <person name="Zhang R.-G."/>
        </authorList>
    </citation>
    <scope>NUCLEOTIDE SEQUENCE</scope>
    <source>
        <strain evidence="1">WSP0</strain>
        <tissue evidence="1">Leaf</tissue>
    </source>
</reference>
<sequence length="175" mass="19035">MVKIGLRMVGAGSSHLEGIGSEERSPMTALSVAIPLCFTTCRNLEVGFGYYSFLEVYGFSELISGFGTYRSNPSRIWFKDRFSSRLHPVLAQGPMTGVLGQSPSTGGRRERRSSIVGLAGPALWFGDRIASSWFFGGGLLAGPALWDSWVSITAQSRIPATAAEGNRPWILYLEH</sequence>
<organism evidence="1 2">
    <name type="scientific">Rhododendron griersonianum</name>
    <dbReference type="NCBI Taxonomy" id="479676"/>
    <lineage>
        <taxon>Eukaryota</taxon>
        <taxon>Viridiplantae</taxon>
        <taxon>Streptophyta</taxon>
        <taxon>Embryophyta</taxon>
        <taxon>Tracheophyta</taxon>
        <taxon>Spermatophyta</taxon>
        <taxon>Magnoliopsida</taxon>
        <taxon>eudicotyledons</taxon>
        <taxon>Gunneridae</taxon>
        <taxon>Pentapetalae</taxon>
        <taxon>asterids</taxon>
        <taxon>Ericales</taxon>
        <taxon>Ericaceae</taxon>
        <taxon>Ericoideae</taxon>
        <taxon>Rhodoreae</taxon>
        <taxon>Rhododendron</taxon>
    </lineage>
</organism>
<evidence type="ECO:0000313" key="2">
    <source>
        <dbReference type="Proteomes" id="UP000823749"/>
    </source>
</evidence>
<protein>
    <submittedName>
        <fullName evidence="1">Uncharacterized protein</fullName>
    </submittedName>
</protein>
<evidence type="ECO:0000313" key="1">
    <source>
        <dbReference type="EMBL" id="KAG5540723.1"/>
    </source>
</evidence>
<name>A0AAV6JKV0_9ERIC</name>
<proteinExistence type="predicted"/>
<accession>A0AAV6JKV0</accession>
<keyword evidence="2" id="KW-1185">Reference proteome</keyword>